<dbReference type="Pfam" id="PF10983">
    <property type="entry name" value="DUF2793"/>
    <property type="match status" value="1"/>
</dbReference>
<evidence type="ECO:0000313" key="1">
    <source>
        <dbReference type="EMBL" id="CAB4162433.1"/>
    </source>
</evidence>
<evidence type="ECO:0008006" key="2">
    <source>
        <dbReference type="Google" id="ProtNLM"/>
    </source>
</evidence>
<gene>
    <name evidence="1" type="ORF">UFOVP786_52</name>
</gene>
<dbReference type="InterPro" id="IPR021251">
    <property type="entry name" value="DUF2793"/>
</dbReference>
<protein>
    <recommendedName>
        <fullName evidence="2">DUF2793 domain-containing protein</fullName>
    </recommendedName>
</protein>
<accession>A0A6J5NU11</accession>
<sequence>MPGSAGSNFGLTYGYSTSEPWNTNADFARLDTLVSLSVVSASVTAPPGSPAAGDRYVIAATATGAWTGKENQVARYNGTAWEYQTAPDGQVAYDESRGAWLLFNGSTWSFSMDLSLGVRSAFTSYYCSEAILQSSSTGAAVADRVYYQPFNLPNDVVDRIGINVTTGSAGACRLGLYAADNLGMPGALILDCGTVDTTSIAMVEASFTARRLPPKRVWAAATFNATPTCTIGAAAGSHVLGSSTPGTAFRGLVVINSYGALASTAVAPTGFIAQAPMILLRKS</sequence>
<reference evidence="1" key="1">
    <citation type="submission" date="2020-04" db="EMBL/GenBank/DDBJ databases">
        <authorList>
            <person name="Chiriac C."/>
            <person name="Salcher M."/>
            <person name="Ghai R."/>
            <person name="Kavagutti S V."/>
        </authorList>
    </citation>
    <scope>NUCLEOTIDE SEQUENCE</scope>
</reference>
<name>A0A6J5NU11_9CAUD</name>
<organism evidence="1">
    <name type="scientific">uncultured Caudovirales phage</name>
    <dbReference type="NCBI Taxonomy" id="2100421"/>
    <lineage>
        <taxon>Viruses</taxon>
        <taxon>Duplodnaviria</taxon>
        <taxon>Heunggongvirae</taxon>
        <taxon>Uroviricota</taxon>
        <taxon>Caudoviricetes</taxon>
        <taxon>Peduoviridae</taxon>
        <taxon>Maltschvirus</taxon>
        <taxon>Maltschvirus maltsch</taxon>
    </lineage>
</organism>
<dbReference type="EMBL" id="LR796727">
    <property type="protein sequence ID" value="CAB4162433.1"/>
    <property type="molecule type" value="Genomic_DNA"/>
</dbReference>
<proteinExistence type="predicted"/>